<dbReference type="Pfam" id="PF13359">
    <property type="entry name" value="DDE_Tnp_4"/>
    <property type="match status" value="1"/>
</dbReference>
<dbReference type="PANTHER" id="PTHR22930:SF85">
    <property type="entry name" value="GH03217P-RELATED"/>
    <property type="match status" value="1"/>
</dbReference>
<reference evidence="10" key="1">
    <citation type="submission" date="2023-01" db="EMBL/GenBank/DDBJ databases">
        <title>Key to firefly adult light organ development and bioluminescence: homeobox transcription factors regulate luciferase expression and transportation to peroxisome.</title>
        <authorList>
            <person name="Fu X."/>
        </authorList>
    </citation>
    <scope>NUCLEOTIDE SEQUENCE [LARGE SCALE GENOMIC DNA]</scope>
</reference>
<dbReference type="GO" id="GO:0004518">
    <property type="term" value="F:nuclease activity"/>
    <property type="evidence" value="ECO:0007669"/>
    <property type="project" value="UniProtKB-KW"/>
</dbReference>
<comment type="similarity">
    <text evidence="3">Belongs to the HARBI1 family.</text>
</comment>
<keyword evidence="4" id="KW-0540">Nuclease</keyword>
<dbReference type="EMBL" id="JARPUR010000003">
    <property type="protein sequence ID" value="KAK4879892.1"/>
    <property type="molecule type" value="Genomic_DNA"/>
</dbReference>
<dbReference type="InterPro" id="IPR027806">
    <property type="entry name" value="HARBI1_dom"/>
</dbReference>
<sequence length="282" mass="32943">MYRINKETARFLINLVRRDIETNNSKRGLSIDSETQVLATLRYFAKGGYQNDINYKKVVRAVARHRHEYIKFPVDQESIRTLKRDFFNIAACPSIVGAIDGTHIKIKNPGKRDLYPLTYQNRKGFFSLNVQRGSVHDSRIWHKCELKNKFGRKDINGILLGDSGYPLSRYLLTPLLNPQTLPEERCNQSHIQTRNVIEQFFGIWKNKFRCFLNGIHIDLNVAKNAIVALAVIHNIYMEHRVNNNDSNEEDNDDNDSICNQNQIEENCQRNAFCQIYINRHFQ</sequence>
<dbReference type="GO" id="GO:0005634">
    <property type="term" value="C:nucleus"/>
    <property type="evidence" value="ECO:0007669"/>
    <property type="project" value="UniProtKB-SubCell"/>
</dbReference>
<dbReference type="InterPro" id="IPR045249">
    <property type="entry name" value="HARBI1-like"/>
</dbReference>
<proteinExistence type="inferred from homology"/>
<feature type="domain" description="DDE Tnp4" evidence="8">
    <location>
        <begin position="132"/>
        <end position="234"/>
    </location>
</feature>
<keyword evidence="6" id="KW-0378">Hydrolase</keyword>
<name>A0AAN7PYT2_9COLE</name>
<organism evidence="9 10">
    <name type="scientific">Aquatica leii</name>
    <dbReference type="NCBI Taxonomy" id="1421715"/>
    <lineage>
        <taxon>Eukaryota</taxon>
        <taxon>Metazoa</taxon>
        <taxon>Ecdysozoa</taxon>
        <taxon>Arthropoda</taxon>
        <taxon>Hexapoda</taxon>
        <taxon>Insecta</taxon>
        <taxon>Pterygota</taxon>
        <taxon>Neoptera</taxon>
        <taxon>Endopterygota</taxon>
        <taxon>Coleoptera</taxon>
        <taxon>Polyphaga</taxon>
        <taxon>Elateriformia</taxon>
        <taxon>Elateroidea</taxon>
        <taxon>Lampyridae</taxon>
        <taxon>Luciolinae</taxon>
        <taxon>Aquatica</taxon>
    </lineage>
</organism>
<comment type="subcellular location">
    <subcellularLocation>
        <location evidence="2">Nucleus</location>
    </subcellularLocation>
</comment>
<protein>
    <recommendedName>
        <fullName evidence="8">DDE Tnp4 domain-containing protein</fullName>
    </recommendedName>
</protein>
<dbReference type="AlphaFoldDB" id="A0AAN7PYT2"/>
<dbReference type="Proteomes" id="UP001353858">
    <property type="component" value="Unassembled WGS sequence"/>
</dbReference>
<keyword evidence="5" id="KW-0479">Metal-binding</keyword>
<evidence type="ECO:0000256" key="2">
    <source>
        <dbReference type="ARBA" id="ARBA00004123"/>
    </source>
</evidence>
<evidence type="ECO:0000256" key="4">
    <source>
        <dbReference type="ARBA" id="ARBA00022722"/>
    </source>
</evidence>
<accession>A0AAN7PYT2</accession>
<evidence type="ECO:0000256" key="3">
    <source>
        <dbReference type="ARBA" id="ARBA00006958"/>
    </source>
</evidence>
<evidence type="ECO:0000259" key="8">
    <source>
        <dbReference type="Pfam" id="PF13359"/>
    </source>
</evidence>
<dbReference type="GO" id="GO:0016787">
    <property type="term" value="F:hydrolase activity"/>
    <property type="evidence" value="ECO:0007669"/>
    <property type="project" value="UniProtKB-KW"/>
</dbReference>
<dbReference type="PANTHER" id="PTHR22930">
    <property type="match status" value="1"/>
</dbReference>
<gene>
    <name evidence="9" type="ORF">RN001_008038</name>
</gene>
<evidence type="ECO:0000313" key="9">
    <source>
        <dbReference type="EMBL" id="KAK4879892.1"/>
    </source>
</evidence>
<evidence type="ECO:0000256" key="6">
    <source>
        <dbReference type="ARBA" id="ARBA00022801"/>
    </source>
</evidence>
<comment type="cofactor">
    <cofactor evidence="1">
        <name>a divalent metal cation</name>
        <dbReference type="ChEBI" id="CHEBI:60240"/>
    </cofactor>
</comment>
<keyword evidence="7" id="KW-0539">Nucleus</keyword>
<evidence type="ECO:0000256" key="5">
    <source>
        <dbReference type="ARBA" id="ARBA00022723"/>
    </source>
</evidence>
<keyword evidence="10" id="KW-1185">Reference proteome</keyword>
<evidence type="ECO:0000256" key="7">
    <source>
        <dbReference type="ARBA" id="ARBA00023242"/>
    </source>
</evidence>
<evidence type="ECO:0000313" key="10">
    <source>
        <dbReference type="Proteomes" id="UP001353858"/>
    </source>
</evidence>
<comment type="caution">
    <text evidence="9">The sequence shown here is derived from an EMBL/GenBank/DDBJ whole genome shotgun (WGS) entry which is preliminary data.</text>
</comment>
<evidence type="ECO:0000256" key="1">
    <source>
        <dbReference type="ARBA" id="ARBA00001968"/>
    </source>
</evidence>
<dbReference type="GO" id="GO:0046872">
    <property type="term" value="F:metal ion binding"/>
    <property type="evidence" value="ECO:0007669"/>
    <property type="project" value="UniProtKB-KW"/>
</dbReference>